<comment type="function">
    <text evidence="17">Catalyzes the condensation of ATP and 5-phosphoribose 1-diphosphate to form N'-(5'-phosphoribosyl)-ATP (PR-ATP). Has a crucial role in the pathway because the rate of histidine biosynthesis seems to be controlled primarily by regulation of HisG enzymatic activity.</text>
</comment>
<dbReference type="InterPro" id="IPR020621">
    <property type="entry name" value="ATP-PRT_HisG_long"/>
</dbReference>
<evidence type="ECO:0000256" key="15">
    <source>
        <dbReference type="ARBA" id="ARBA00022842"/>
    </source>
</evidence>
<dbReference type="InterPro" id="IPR013115">
    <property type="entry name" value="HisG_C"/>
</dbReference>
<dbReference type="Proteomes" id="UP000001357">
    <property type="component" value="Unassembled WGS sequence"/>
</dbReference>
<dbReference type="PANTHER" id="PTHR21403:SF8">
    <property type="entry name" value="ATP PHOSPHORIBOSYLTRANSFERASE"/>
    <property type="match status" value="1"/>
</dbReference>
<comment type="subcellular location">
    <subcellularLocation>
        <location evidence="3">Cytoplasm</location>
    </subcellularLocation>
</comment>
<evidence type="ECO:0000256" key="16">
    <source>
        <dbReference type="ARBA" id="ARBA00023102"/>
    </source>
</evidence>
<dbReference type="EC" id="2.4.2.17" evidence="6"/>
<dbReference type="SUPFAM" id="SSF53850">
    <property type="entry name" value="Periplasmic binding protein-like II"/>
    <property type="match status" value="1"/>
</dbReference>
<dbReference type="STRING" id="81824.A9V418"/>
<keyword evidence="11" id="KW-0808">Transferase</keyword>
<evidence type="ECO:0000256" key="8">
    <source>
        <dbReference type="ARBA" id="ARBA00022490"/>
    </source>
</evidence>
<dbReference type="NCBIfam" id="TIGR00070">
    <property type="entry name" value="hisG"/>
    <property type="match status" value="1"/>
</dbReference>
<evidence type="ECO:0000256" key="11">
    <source>
        <dbReference type="ARBA" id="ARBA00022679"/>
    </source>
</evidence>
<dbReference type="SUPFAM" id="SSF54913">
    <property type="entry name" value="GlnB-like"/>
    <property type="match status" value="1"/>
</dbReference>
<protein>
    <recommendedName>
        <fullName evidence="7">ATP phosphoribosyltransferase</fullName>
        <ecNumber evidence="6">2.4.2.17</ecNumber>
    </recommendedName>
</protein>
<evidence type="ECO:0000256" key="17">
    <source>
        <dbReference type="ARBA" id="ARBA00024861"/>
    </source>
</evidence>
<evidence type="ECO:0000256" key="1">
    <source>
        <dbReference type="ARBA" id="ARBA00000915"/>
    </source>
</evidence>
<evidence type="ECO:0000256" key="2">
    <source>
        <dbReference type="ARBA" id="ARBA00001946"/>
    </source>
</evidence>
<keyword evidence="21" id="KW-1185">Reference proteome</keyword>
<evidence type="ECO:0000256" key="4">
    <source>
        <dbReference type="ARBA" id="ARBA00004667"/>
    </source>
</evidence>
<gene>
    <name evidence="20" type="ORF">MONBRDRAFT_33165</name>
</gene>
<evidence type="ECO:0000256" key="13">
    <source>
        <dbReference type="ARBA" id="ARBA00022741"/>
    </source>
</evidence>
<evidence type="ECO:0000256" key="5">
    <source>
        <dbReference type="ARBA" id="ARBA00007955"/>
    </source>
</evidence>
<comment type="similarity">
    <text evidence="5">Belongs to the ATP phosphoribosyltransferase family. Long subfamily.</text>
</comment>
<dbReference type="AlphaFoldDB" id="A9V418"/>
<dbReference type="RefSeq" id="XP_001747339.1">
    <property type="nucleotide sequence ID" value="XM_001747287.1"/>
</dbReference>
<evidence type="ECO:0000313" key="20">
    <source>
        <dbReference type="EMBL" id="EDQ87806.1"/>
    </source>
</evidence>
<dbReference type="EMBL" id="CH991557">
    <property type="protein sequence ID" value="EDQ87806.1"/>
    <property type="molecule type" value="Genomic_DNA"/>
</dbReference>
<dbReference type="GO" id="GO:0003879">
    <property type="term" value="F:ATP phosphoribosyltransferase activity"/>
    <property type="evidence" value="ECO:0000318"/>
    <property type="project" value="GO_Central"/>
</dbReference>
<evidence type="ECO:0000256" key="6">
    <source>
        <dbReference type="ARBA" id="ARBA00011946"/>
    </source>
</evidence>
<evidence type="ECO:0000256" key="7">
    <source>
        <dbReference type="ARBA" id="ARBA00020998"/>
    </source>
</evidence>
<dbReference type="Pfam" id="PF08029">
    <property type="entry name" value="HisG_C"/>
    <property type="match status" value="1"/>
</dbReference>
<dbReference type="FunFam" id="3.40.190.10:FF:000082">
    <property type="entry name" value="ATP phosphoribosyltransferase"/>
    <property type="match status" value="1"/>
</dbReference>
<keyword evidence="10" id="KW-0328">Glycosyltransferase</keyword>
<keyword evidence="13" id="KW-0547">Nucleotide-binding</keyword>
<organism evidence="20 21">
    <name type="scientific">Monosiga brevicollis</name>
    <name type="common">Choanoflagellate</name>
    <dbReference type="NCBI Taxonomy" id="81824"/>
    <lineage>
        <taxon>Eukaryota</taxon>
        <taxon>Choanoflagellata</taxon>
        <taxon>Craspedida</taxon>
        <taxon>Salpingoecidae</taxon>
        <taxon>Monosiga</taxon>
    </lineage>
</organism>
<comment type="pathway">
    <text evidence="4">Amino-acid biosynthesis; L-histidine biosynthesis; L-histidine from 5-phospho-alpha-D-ribose 1-diphosphate: step 1/9.</text>
</comment>
<dbReference type="InterPro" id="IPR015867">
    <property type="entry name" value="N-reg_PII/ATP_PRibTrfase_C"/>
</dbReference>
<dbReference type="InterPro" id="IPR013820">
    <property type="entry name" value="ATP_PRibTrfase_cat"/>
</dbReference>
<dbReference type="InParanoid" id="A9V418"/>
<comment type="catalytic activity">
    <reaction evidence="1">
        <text>1-(5-phospho-beta-D-ribosyl)-ATP + diphosphate = 5-phospho-alpha-D-ribose 1-diphosphate + ATP</text>
        <dbReference type="Rhea" id="RHEA:18473"/>
        <dbReference type="ChEBI" id="CHEBI:30616"/>
        <dbReference type="ChEBI" id="CHEBI:33019"/>
        <dbReference type="ChEBI" id="CHEBI:58017"/>
        <dbReference type="ChEBI" id="CHEBI:73183"/>
        <dbReference type="EC" id="2.4.2.17"/>
    </reaction>
</comment>
<dbReference type="InterPro" id="IPR018198">
    <property type="entry name" value="ATP_PRibTrfase_CS"/>
</dbReference>
<evidence type="ECO:0000256" key="12">
    <source>
        <dbReference type="ARBA" id="ARBA00022723"/>
    </source>
</evidence>
<dbReference type="OMA" id="ITAKKYV"/>
<dbReference type="PROSITE" id="PS01316">
    <property type="entry name" value="ATP_P_PHORIBOSYLTR"/>
    <property type="match status" value="1"/>
</dbReference>
<keyword evidence="16" id="KW-0368">Histidine biosynthesis</keyword>
<dbReference type="NCBIfam" id="TIGR03455">
    <property type="entry name" value="HisG_C-term"/>
    <property type="match status" value="1"/>
</dbReference>
<evidence type="ECO:0000313" key="21">
    <source>
        <dbReference type="Proteomes" id="UP000001357"/>
    </source>
</evidence>
<evidence type="ECO:0000256" key="9">
    <source>
        <dbReference type="ARBA" id="ARBA00022605"/>
    </source>
</evidence>
<feature type="domain" description="Histidine biosynthesis HisG C-terminal" evidence="19">
    <location>
        <begin position="224"/>
        <end position="294"/>
    </location>
</feature>
<comment type="cofactor">
    <cofactor evidence="2">
        <name>Mg(2+)</name>
        <dbReference type="ChEBI" id="CHEBI:18420"/>
    </cofactor>
</comment>
<accession>A9V418</accession>
<dbReference type="Pfam" id="PF01634">
    <property type="entry name" value="HisG"/>
    <property type="match status" value="1"/>
</dbReference>
<dbReference type="HAMAP" id="MF_00079">
    <property type="entry name" value="HisG_Long"/>
    <property type="match status" value="1"/>
</dbReference>
<feature type="domain" description="ATP phosphoribosyltransferase catalytic" evidence="18">
    <location>
        <begin position="67"/>
        <end position="220"/>
    </location>
</feature>
<dbReference type="CDD" id="cd13592">
    <property type="entry name" value="PBP2_HisGL2"/>
    <property type="match status" value="1"/>
</dbReference>
<evidence type="ECO:0000259" key="19">
    <source>
        <dbReference type="Pfam" id="PF08029"/>
    </source>
</evidence>
<keyword evidence="8" id="KW-0963">Cytoplasm</keyword>
<keyword evidence="9" id="KW-0028">Amino-acid biosynthesis</keyword>
<dbReference type="InterPro" id="IPR001348">
    <property type="entry name" value="ATP_PRibTrfase_HisG"/>
</dbReference>
<dbReference type="Gene3D" id="3.40.190.10">
    <property type="entry name" value="Periplasmic binding protein-like II"/>
    <property type="match status" value="2"/>
</dbReference>
<dbReference type="FunFam" id="3.30.70.120:FF:000002">
    <property type="entry name" value="ATP phosphoribosyltransferase"/>
    <property type="match status" value="1"/>
</dbReference>
<evidence type="ECO:0000256" key="3">
    <source>
        <dbReference type="ARBA" id="ARBA00004496"/>
    </source>
</evidence>
<name>A9V418_MONBE</name>
<dbReference type="InterPro" id="IPR011322">
    <property type="entry name" value="N-reg_PII-like_a/b"/>
</dbReference>
<reference evidence="20 21" key="1">
    <citation type="journal article" date="2008" name="Nature">
        <title>The genome of the choanoflagellate Monosiga brevicollis and the origin of metazoans.</title>
        <authorList>
            <consortium name="JGI Sequencing"/>
            <person name="King N."/>
            <person name="Westbrook M.J."/>
            <person name="Young S.L."/>
            <person name="Kuo A."/>
            <person name="Abedin M."/>
            <person name="Chapman J."/>
            <person name="Fairclough S."/>
            <person name="Hellsten U."/>
            <person name="Isogai Y."/>
            <person name="Letunic I."/>
            <person name="Marr M."/>
            <person name="Pincus D."/>
            <person name="Putnam N."/>
            <person name="Rokas A."/>
            <person name="Wright K.J."/>
            <person name="Zuzow R."/>
            <person name="Dirks W."/>
            <person name="Good M."/>
            <person name="Goodstein D."/>
            <person name="Lemons D."/>
            <person name="Li W."/>
            <person name="Lyons J.B."/>
            <person name="Morris A."/>
            <person name="Nichols S."/>
            <person name="Richter D.J."/>
            <person name="Salamov A."/>
            <person name="Bork P."/>
            <person name="Lim W.A."/>
            <person name="Manning G."/>
            <person name="Miller W.T."/>
            <person name="McGinnis W."/>
            <person name="Shapiro H."/>
            <person name="Tjian R."/>
            <person name="Grigoriev I.V."/>
            <person name="Rokhsar D."/>
        </authorList>
    </citation>
    <scope>NUCLEOTIDE SEQUENCE [LARGE SCALE GENOMIC DNA]</scope>
    <source>
        <strain evidence="21">MX1 / ATCC 50154</strain>
    </source>
</reference>
<evidence type="ECO:0000256" key="14">
    <source>
        <dbReference type="ARBA" id="ARBA00022840"/>
    </source>
</evidence>
<sequence>MAEEDRPQTPPSPSAEERLLLAVPKKGRLYERVLSILKGAGLNYVRAARLDVAPCTNMPVTVVFLPAADIAKYVSEGNVDLGITGEDIIAESQAQVVELMKLGMGKCKLCFQAPKGTVSSPKELVGKRIVTSFPNITKTFFDSIDPSHKTSIKYVTGSVEVAPSLGLADAVVDLVETGTTMRAAGLEAVGTIMETQSVLISNPHTKHSDLIRLIYERIQGYITATRHCMVSYNCPKDKIELATAITPGHDSPTIMPLLDQGMVSITAMTRTTEVASVMDQLKQIGAVSIVVFDLINCRF</sequence>
<evidence type="ECO:0000256" key="10">
    <source>
        <dbReference type="ARBA" id="ARBA00022676"/>
    </source>
</evidence>
<evidence type="ECO:0000259" key="18">
    <source>
        <dbReference type="Pfam" id="PF01634"/>
    </source>
</evidence>
<keyword evidence="14" id="KW-0067">ATP-binding</keyword>
<dbReference type="KEGG" id="mbr:MONBRDRAFT_33165"/>
<dbReference type="GO" id="GO:0000105">
    <property type="term" value="P:L-histidine biosynthetic process"/>
    <property type="evidence" value="ECO:0000318"/>
    <property type="project" value="GO_Central"/>
</dbReference>
<dbReference type="GO" id="GO:0005737">
    <property type="term" value="C:cytoplasm"/>
    <property type="evidence" value="ECO:0007669"/>
    <property type="project" value="UniProtKB-SubCell"/>
</dbReference>
<dbReference type="UniPathway" id="UPA00031">
    <property type="reaction ID" value="UER00006"/>
</dbReference>
<dbReference type="PANTHER" id="PTHR21403">
    <property type="entry name" value="ATP PHOSPHORIBOSYLTRANSFERASE ATP-PRTASE"/>
    <property type="match status" value="1"/>
</dbReference>
<proteinExistence type="inferred from homology"/>
<dbReference type="GO" id="GO:0005524">
    <property type="term" value="F:ATP binding"/>
    <property type="evidence" value="ECO:0007669"/>
    <property type="project" value="UniProtKB-KW"/>
</dbReference>
<dbReference type="GeneID" id="5892567"/>
<dbReference type="GO" id="GO:0000287">
    <property type="term" value="F:magnesium ion binding"/>
    <property type="evidence" value="ECO:0007669"/>
    <property type="project" value="InterPro"/>
</dbReference>
<dbReference type="eggNOG" id="KOG2831">
    <property type="taxonomic scope" value="Eukaryota"/>
</dbReference>
<keyword evidence="15" id="KW-0460">Magnesium</keyword>
<keyword evidence="12" id="KW-0479">Metal-binding</keyword>
<dbReference type="Gene3D" id="3.30.70.120">
    <property type="match status" value="1"/>
</dbReference>